<gene>
    <name evidence="1" type="ORF">HMPREF0281_01661</name>
</gene>
<name>A0ABN0AEA3_CORAM</name>
<sequence>MGGDLWQPEVLHSQDGLLQVKIVAAQQEVDIRGCQAQVLAYNGTIPGWTWRVSPGD</sequence>
<dbReference type="Gene3D" id="2.60.40.420">
    <property type="entry name" value="Cupredoxins - blue copper proteins"/>
    <property type="match status" value="1"/>
</dbReference>
<keyword evidence="2" id="KW-1185">Reference proteome</keyword>
<proteinExistence type="predicted"/>
<dbReference type="EMBL" id="ADNS01000014">
    <property type="protein sequence ID" value="EFG81114.1"/>
    <property type="molecule type" value="Genomic_DNA"/>
</dbReference>
<protein>
    <submittedName>
        <fullName evidence="1">Uncharacterized protein</fullName>
    </submittedName>
</protein>
<evidence type="ECO:0000313" key="1">
    <source>
        <dbReference type="EMBL" id="EFG81114.1"/>
    </source>
</evidence>
<comment type="caution">
    <text evidence="1">The sequence shown here is derived from an EMBL/GenBank/DDBJ whole genome shotgun (WGS) entry which is preliminary data.</text>
</comment>
<organism evidence="1 2">
    <name type="scientific">Corynebacterium ammoniagenes DSM 20306</name>
    <dbReference type="NCBI Taxonomy" id="649754"/>
    <lineage>
        <taxon>Bacteria</taxon>
        <taxon>Bacillati</taxon>
        <taxon>Actinomycetota</taxon>
        <taxon>Actinomycetes</taxon>
        <taxon>Mycobacteriales</taxon>
        <taxon>Corynebacteriaceae</taxon>
        <taxon>Corynebacterium</taxon>
    </lineage>
</organism>
<reference evidence="1 2" key="1">
    <citation type="submission" date="2010-04" db="EMBL/GenBank/DDBJ databases">
        <authorList>
            <person name="Weinstock G."/>
            <person name="Sodergren E."/>
            <person name="Clifton S."/>
            <person name="Fulton L."/>
            <person name="Fulton B."/>
            <person name="Courtney L."/>
            <person name="Fronick C."/>
            <person name="Harrison M."/>
            <person name="Strong C."/>
            <person name="Farmer C."/>
            <person name="Delahaunty K."/>
            <person name="Markovic C."/>
            <person name="Hall O."/>
            <person name="Minx P."/>
            <person name="Tomlinson C."/>
            <person name="Mitreva M."/>
            <person name="Hou S."/>
            <person name="Wollam A."/>
            <person name="Pepin K.H."/>
            <person name="Johnson M."/>
            <person name="Bhonagiri V."/>
            <person name="Zhang X."/>
            <person name="Suruliraj S."/>
            <person name="Warren W."/>
            <person name="Chinwalla A."/>
            <person name="Mardis E.R."/>
            <person name="Wilson R.K."/>
        </authorList>
    </citation>
    <scope>NUCLEOTIDE SEQUENCE [LARGE SCALE GENOMIC DNA]</scope>
    <source>
        <strain evidence="1 2">DSM 20306</strain>
    </source>
</reference>
<evidence type="ECO:0000313" key="2">
    <source>
        <dbReference type="Proteomes" id="UP000006015"/>
    </source>
</evidence>
<accession>A0ABN0AEA3</accession>
<dbReference type="InterPro" id="IPR008972">
    <property type="entry name" value="Cupredoxin"/>
</dbReference>
<dbReference type="Proteomes" id="UP000006015">
    <property type="component" value="Unassembled WGS sequence"/>
</dbReference>